<feature type="non-terminal residue" evidence="1">
    <location>
        <position position="102"/>
    </location>
</feature>
<organism evidence="1">
    <name type="scientific">marine sediment metagenome</name>
    <dbReference type="NCBI Taxonomy" id="412755"/>
    <lineage>
        <taxon>unclassified sequences</taxon>
        <taxon>metagenomes</taxon>
        <taxon>ecological metagenomes</taxon>
    </lineage>
</organism>
<dbReference type="AlphaFoldDB" id="X1J2J0"/>
<protein>
    <submittedName>
        <fullName evidence="1">Uncharacterized protein</fullName>
    </submittedName>
</protein>
<sequence>MGIISGSLYQSPPEYLTLTIDGLAAGKEFILLNHLSILPEVGALKISRERTNNQETGFSPVFSLRLLYLFPSESPQFQIGFTLKEIFDEEIDVDFLDIGIGF</sequence>
<accession>X1J2J0</accession>
<proteinExistence type="predicted"/>
<name>X1J2J0_9ZZZZ</name>
<comment type="caution">
    <text evidence="1">The sequence shown here is derived from an EMBL/GenBank/DDBJ whole genome shotgun (WGS) entry which is preliminary data.</text>
</comment>
<gene>
    <name evidence="1" type="ORF">S03H2_52168</name>
</gene>
<dbReference type="EMBL" id="BARU01033130">
    <property type="protein sequence ID" value="GAH63963.1"/>
    <property type="molecule type" value="Genomic_DNA"/>
</dbReference>
<evidence type="ECO:0000313" key="1">
    <source>
        <dbReference type="EMBL" id="GAH63963.1"/>
    </source>
</evidence>
<reference evidence="1" key="1">
    <citation type="journal article" date="2014" name="Front. Microbiol.">
        <title>High frequency of phylogenetically diverse reductive dehalogenase-homologous genes in deep subseafloor sedimentary metagenomes.</title>
        <authorList>
            <person name="Kawai M."/>
            <person name="Futagami T."/>
            <person name="Toyoda A."/>
            <person name="Takaki Y."/>
            <person name="Nishi S."/>
            <person name="Hori S."/>
            <person name="Arai W."/>
            <person name="Tsubouchi T."/>
            <person name="Morono Y."/>
            <person name="Uchiyama I."/>
            <person name="Ito T."/>
            <person name="Fujiyama A."/>
            <person name="Inagaki F."/>
            <person name="Takami H."/>
        </authorList>
    </citation>
    <scope>NUCLEOTIDE SEQUENCE</scope>
    <source>
        <strain evidence="1">Expedition CK06-06</strain>
    </source>
</reference>